<dbReference type="FunFam" id="1.10.10.10:FF:000001">
    <property type="entry name" value="LysR family transcriptional regulator"/>
    <property type="match status" value="1"/>
</dbReference>
<dbReference type="Gene3D" id="1.10.10.10">
    <property type="entry name" value="Winged helix-like DNA-binding domain superfamily/Winged helix DNA-binding domain"/>
    <property type="match status" value="1"/>
</dbReference>
<dbReference type="PROSITE" id="PS50931">
    <property type="entry name" value="HTH_LYSR"/>
    <property type="match status" value="1"/>
</dbReference>
<protein>
    <submittedName>
        <fullName evidence="6">LysR family transcriptional regulator</fullName>
    </submittedName>
</protein>
<dbReference type="GO" id="GO:0003677">
    <property type="term" value="F:DNA binding"/>
    <property type="evidence" value="ECO:0007669"/>
    <property type="project" value="UniProtKB-KW"/>
</dbReference>
<dbReference type="eggNOG" id="COG0583">
    <property type="taxonomic scope" value="Bacteria"/>
</dbReference>
<accession>V8QYL4</accession>
<gene>
    <name evidence="6" type="ORF">W822_04795</name>
</gene>
<evidence type="ECO:0000256" key="4">
    <source>
        <dbReference type="ARBA" id="ARBA00023163"/>
    </source>
</evidence>
<comment type="similarity">
    <text evidence="1">Belongs to the LysR transcriptional regulatory family.</text>
</comment>
<evidence type="ECO:0000256" key="2">
    <source>
        <dbReference type="ARBA" id="ARBA00023015"/>
    </source>
</evidence>
<dbReference type="SUPFAM" id="SSF53850">
    <property type="entry name" value="Periplasmic binding protein-like II"/>
    <property type="match status" value="1"/>
</dbReference>
<keyword evidence="7" id="KW-1185">Reference proteome</keyword>
<dbReference type="HOGENOM" id="CLU_039613_6_4_4"/>
<evidence type="ECO:0000313" key="6">
    <source>
        <dbReference type="EMBL" id="ETF04468.1"/>
    </source>
</evidence>
<reference evidence="6 7" key="1">
    <citation type="journal article" date="2014" name="Genome Announc.">
        <title>Draft Genome Sequence of Advenella kashmirensis Strain W13003, a Polycyclic Aromatic Hydrocarbon-Degrading Bacterium.</title>
        <authorList>
            <person name="Wang X."/>
            <person name="Jin D."/>
            <person name="Zhou L."/>
            <person name="Wu L."/>
            <person name="An W."/>
            <person name="Zhao L."/>
        </authorList>
    </citation>
    <scope>NUCLEOTIDE SEQUENCE [LARGE SCALE GENOMIC DNA]</scope>
    <source>
        <strain evidence="6 7">W13003</strain>
    </source>
</reference>
<dbReference type="STRING" id="1424334.W822_04795"/>
<evidence type="ECO:0000256" key="1">
    <source>
        <dbReference type="ARBA" id="ARBA00009437"/>
    </source>
</evidence>
<comment type="caution">
    <text evidence="6">The sequence shown here is derived from an EMBL/GenBank/DDBJ whole genome shotgun (WGS) entry which is preliminary data.</text>
</comment>
<dbReference type="PRINTS" id="PR00039">
    <property type="entry name" value="HTHLYSR"/>
</dbReference>
<sequence>MELRHLHYFIALAEQLNFSRAAMLCHVSQPPFSVAIQQLESYLGLQLVIRSSRTVELTDAGRDFYRRATQIVRSANQAFIDTQNYAQSQAHRLNIGFHGSMIFRGVTEMVKTFKQQFADVRVSLHEMSSKSQLEAVMTGDLDMGFTHSLASISSHHVGCINLFSERFVLCMPDSFRINASSVDLAKFKEENFIIFDRDASPYYFDTITSICLQAGFSPKIEHHAKQWLTTIALVSKGMGVAIVPECLAQTRIAGAIFRHIDTDIVAYLQCIYARTADQTLIRSMVDIAKSHIRSARLPDD</sequence>
<dbReference type="InterPro" id="IPR036388">
    <property type="entry name" value="WH-like_DNA-bd_sf"/>
</dbReference>
<dbReference type="SUPFAM" id="SSF46785">
    <property type="entry name" value="Winged helix' DNA-binding domain"/>
    <property type="match status" value="1"/>
</dbReference>
<dbReference type="PANTHER" id="PTHR30346">
    <property type="entry name" value="TRANSCRIPTIONAL DUAL REGULATOR HCAR-RELATED"/>
    <property type="match status" value="1"/>
</dbReference>
<proteinExistence type="inferred from homology"/>
<dbReference type="GO" id="GO:0003700">
    <property type="term" value="F:DNA-binding transcription factor activity"/>
    <property type="evidence" value="ECO:0007669"/>
    <property type="project" value="InterPro"/>
</dbReference>
<name>V8QYL4_9BURK</name>
<dbReference type="InterPro" id="IPR036390">
    <property type="entry name" value="WH_DNA-bd_sf"/>
</dbReference>
<evidence type="ECO:0000256" key="3">
    <source>
        <dbReference type="ARBA" id="ARBA00023125"/>
    </source>
</evidence>
<keyword evidence="2" id="KW-0805">Transcription regulation</keyword>
<dbReference type="EMBL" id="AYXT01000001">
    <property type="protein sequence ID" value="ETF04468.1"/>
    <property type="molecule type" value="Genomic_DNA"/>
</dbReference>
<dbReference type="PATRIC" id="fig|1424334.3.peg.971"/>
<dbReference type="GO" id="GO:0032993">
    <property type="term" value="C:protein-DNA complex"/>
    <property type="evidence" value="ECO:0007669"/>
    <property type="project" value="TreeGrafter"/>
</dbReference>
<keyword evidence="4" id="KW-0804">Transcription</keyword>
<dbReference type="AlphaFoldDB" id="V8QYL4"/>
<keyword evidence="3" id="KW-0238">DNA-binding</keyword>
<dbReference type="InterPro" id="IPR000847">
    <property type="entry name" value="LysR_HTH_N"/>
</dbReference>
<feature type="domain" description="HTH lysR-type" evidence="5">
    <location>
        <begin position="1"/>
        <end position="58"/>
    </location>
</feature>
<organism evidence="6 7">
    <name type="scientific">Advenella kashmirensis W13003</name>
    <dbReference type="NCBI Taxonomy" id="1424334"/>
    <lineage>
        <taxon>Bacteria</taxon>
        <taxon>Pseudomonadati</taxon>
        <taxon>Pseudomonadota</taxon>
        <taxon>Betaproteobacteria</taxon>
        <taxon>Burkholderiales</taxon>
        <taxon>Alcaligenaceae</taxon>
    </lineage>
</organism>
<dbReference type="Gene3D" id="3.40.190.10">
    <property type="entry name" value="Periplasmic binding protein-like II"/>
    <property type="match status" value="2"/>
</dbReference>
<dbReference type="Pfam" id="PF03466">
    <property type="entry name" value="LysR_substrate"/>
    <property type="match status" value="1"/>
</dbReference>
<evidence type="ECO:0000313" key="7">
    <source>
        <dbReference type="Proteomes" id="UP000018733"/>
    </source>
</evidence>
<dbReference type="PANTHER" id="PTHR30346:SF28">
    <property type="entry name" value="HTH-TYPE TRANSCRIPTIONAL REGULATOR CYNR"/>
    <property type="match status" value="1"/>
</dbReference>
<dbReference type="Proteomes" id="UP000018733">
    <property type="component" value="Unassembled WGS sequence"/>
</dbReference>
<dbReference type="Pfam" id="PF00126">
    <property type="entry name" value="HTH_1"/>
    <property type="match status" value="1"/>
</dbReference>
<evidence type="ECO:0000259" key="5">
    <source>
        <dbReference type="PROSITE" id="PS50931"/>
    </source>
</evidence>
<dbReference type="InterPro" id="IPR005119">
    <property type="entry name" value="LysR_subst-bd"/>
</dbReference>